<protein>
    <submittedName>
        <fullName evidence="1">Uncharacterized protein</fullName>
    </submittedName>
</protein>
<gene>
    <name evidence="1" type="ORF">M408DRAFT_28667</name>
</gene>
<organism evidence="1 2">
    <name type="scientific">Serendipita vermifera MAFF 305830</name>
    <dbReference type="NCBI Taxonomy" id="933852"/>
    <lineage>
        <taxon>Eukaryota</taxon>
        <taxon>Fungi</taxon>
        <taxon>Dikarya</taxon>
        <taxon>Basidiomycota</taxon>
        <taxon>Agaricomycotina</taxon>
        <taxon>Agaricomycetes</taxon>
        <taxon>Sebacinales</taxon>
        <taxon>Serendipitaceae</taxon>
        <taxon>Serendipita</taxon>
    </lineage>
</organism>
<sequence>MLEDGAFNFTILINPNVFDNDGCILVVLFNPFANPSTTRPSTHGSIAISNAASESSVMQVMVGSKPSLAGLFARAEPTNM</sequence>
<reference evidence="1 2" key="1">
    <citation type="submission" date="2014-04" db="EMBL/GenBank/DDBJ databases">
        <authorList>
            <consortium name="DOE Joint Genome Institute"/>
            <person name="Kuo A."/>
            <person name="Zuccaro A."/>
            <person name="Kohler A."/>
            <person name="Nagy L.G."/>
            <person name="Floudas D."/>
            <person name="Copeland A."/>
            <person name="Barry K.W."/>
            <person name="Cichocki N."/>
            <person name="Veneault-Fourrey C."/>
            <person name="LaButti K."/>
            <person name="Lindquist E.A."/>
            <person name="Lipzen A."/>
            <person name="Lundell T."/>
            <person name="Morin E."/>
            <person name="Murat C."/>
            <person name="Sun H."/>
            <person name="Tunlid A."/>
            <person name="Henrissat B."/>
            <person name="Grigoriev I.V."/>
            <person name="Hibbett D.S."/>
            <person name="Martin F."/>
            <person name="Nordberg H.P."/>
            <person name="Cantor M.N."/>
            <person name="Hua S.X."/>
        </authorList>
    </citation>
    <scope>NUCLEOTIDE SEQUENCE [LARGE SCALE GENOMIC DNA]</scope>
    <source>
        <strain evidence="1 2">MAFF 305830</strain>
    </source>
</reference>
<dbReference type="EMBL" id="KN824354">
    <property type="protein sequence ID" value="KIM22540.1"/>
    <property type="molecule type" value="Genomic_DNA"/>
</dbReference>
<proteinExistence type="predicted"/>
<evidence type="ECO:0000313" key="2">
    <source>
        <dbReference type="Proteomes" id="UP000054097"/>
    </source>
</evidence>
<keyword evidence="2" id="KW-1185">Reference proteome</keyword>
<evidence type="ECO:0000313" key="1">
    <source>
        <dbReference type="EMBL" id="KIM22540.1"/>
    </source>
</evidence>
<dbReference type="HOGENOM" id="CLU_2591295_0_0_1"/>
<name>A0A0C3AD23_SERVB</name>
<dbReference type="Proteomes" id="UP000054097">
    <property type="component" value="Unassembled WGS sequence"/>
</dbReference>
<dbReference type="AlphaFoldDB" id="A0A0C3AD23"/>
<reference evidence="2" key="2">
    <citation type="submission" date="2015-01" db="EMBL/GenBank/DDBJ databases">
        <title>Evolutionary Origins and Diversification of the Mycorrhizal Mutualists.</title>
        <authorList>
            <consortium name="DOE Joint Genome Institute"/>
            <consortium name="Mycorrhizal Genomics Consortium"/>
            <person name="Kohler A."/>
            <person name="Kuo A."/>
            <person name="Nagy L.G."/>
            <person name="Floudas D."/>
            <person name="Copeland A."/>
            <person name="Barry K.W."/>
            <person name="Cichocki N."/>
            <person name="Veneault-Fourrey C."/>
            <person name="LaButti K."/>
            <person name="Lindquist E.A."/>
            <person name="Lipzen A."/>
            <person name="Lundell T."/>
            <person name="Morin E."/>
            <person name="Murat C."/>
            <person name="Riley R."/>
            <person name="Ohm R."/>
            <person name="Sun H."/>
            <person name="Tunlid A."/>
            <person name="Henrissat B."/>
            <person name="Grigoriev I.V."/>
            <person name="Hibbett D.S."/>
            <person name="Martin F."/>
        </authorList>
    </citation>
    <scope>NUCLEOTIDE SEQUENCE [LARGE SCALE GENOMIC DNA]</scope>
    <source>
        <strain evidence="2">MAFF 305830</strain>
    </source>
</reference>
<accession>A0A0C3AD23</accession>